<dbReference type="InterPro" id="IPR036424">
    <property type="entry name" value="UPP_synth-like_sf"/>
</dbReference>
<dbReference type="PANTHER" id="PTHR10291:SF0">
    <property type="entry name" value="DEHYDRODOLICHYL DIPHOSPHATE SYNTHASE 2"/>
    <property type="match status" value="1"/>
</dbReference>
<feature type="active site" evidence="2">
    <location>
        <position position="36"/>
    </location>
</feature>
<dbReference type="InterPro" id="IPR001441">
    <property type="entry name" value="UPP_synth-like"/>
</dbReference>
<proteinExistence type="inferred from homology"/>
<feature type="binding site" evidence="2">
    <location>
        <position position="87"/>
    </location>
    <ligand>
        <name>substrate</name>
    </ligand>
</feature>
<feature type="binding site" evidence="2">
    <location>
        <begin position="206"/>
        <end position="208"/>
    </location>
    <ligand>
        <name>substrate</name>
    </ligand>
</feature>
<comment type="caution">
    <text evidence="3">The sequence shown here is derived from an EMBL/GenBank/DDBJ whole genome shotgun (WGS) entry which is preliminary data.</text>
</comment>
<organism evidence="3 4">
    <name type="scientific">Mageeibacillus indolicus</name>
    <dbReference type="NCBI Taxonomy" id="884684"/>
    <lineage>
        <taxon>Bacteria</taxon>
        <taxon>Bacillati</taxon>
        <taxon>Bacillota</taxon>
        <taxon>Clostridia</taxon>
        <taxon>Eubacteriales</taxon>
        <taxon>Oscillospiraceae</taxon>
        <taxon>Mageeibacillus</taxon>
    </lineage>
</organism>
<dbReference type="PANTHER" id="PTHR10291">
    <property type="entry name" value="DEHYDRODOLICHYL DIPHOSPHATE SYNTHASE FAMILY MEMBER"/>
    <property type="match status" value="1"/>
</dbReference>
<protein>
    <recommendedName>
        <fullName evidence="2">Isoprenyl transferase</fullName>
        <ecNumber evidence="2">2.5.1.-</ecNumber>
    </recommendedName>
</protein>
<dbReference type="SUPFAM" id="SSF64005">
    <property type="entry name" value="Undecaprenyl diphosphate synthase"/>
    <property type="match status" value="1"/>
</dbReference>
<reference evidence="4" key="1">
    <citation type="submission" date="2017-04" db="EMBL/GenBank/DDBJ databases">
        <authorList>
            <person name="Bumgarner R.E."/>
            <person name="Fredricks D.N."/>
            <person name="Srinivasan S."/>
        </authorList>
    </citation>
    <scope>NUCLEOTIDE SEQUENCE [LARGE SCALE GENOMIC DNA]</scope>
    <source>
        <strain evidence="4">KA00405</strain>
    </source>
</reference>
<dbReference type="EC" id="2.5.1.-" evidence="2"/>
<dbReference type="HAMAP" id="MF_01139">
    <property type="entry name" value="ISPT"/>
    <property type="match status" value="1"/>
</dbReference>
<dbReference type="CDD" id="cd00475">
    <property type="entry name" value="Cis_IPPS"/>
    <property type="match status" value="1"/>
</dbReference>
<dbReference type="Pfam" id="PF01255">
    <property type="entry name" value="Prenyltransf"/>
    <property type="match status" value="1"/>
</dbReference>
<feature type="binding site" evidence="2">
    <location>
        <position position="36"/>
    </location>
    <ligand>
        <name>Mg(2+)</name>
        <dbReference type="ChEBI" id="CHEBI:18420"/>
    </ligand>
</feature>
<evidence type="ECO:0000313" key="3">
    <source>
        <dbReference type="EMBL" id="PNH19732.1"/>
    </source>
</evidence>
<sequence length="261" mass="29312">MNGIIKKLSKIFNDSPATLSREGVICIPEHVAIIMDGNGRWATARKLPRQLGHRAGAKNLKEIVRAAGQLGIKYLTVYAFSTENWQRPKNEVNALMQLFVDFFLTYDAELALNDVRLRFAGDIDCLPPEVKKTINTAETNSSGRHGLQLIIAFNYGGRRELLRAFQKLAATGIPFDSLNESDISGALYLPDVPDPEMIIRTGGEMRLSNFLLWQSAYAELFSSPKLWPEFTEKDLIQIISAYNKRDRKFGGITSENQNHHG</sequence>
<dbReference type="Gene3D" id="3.40.1180.10">
    <property type="entry name" value="Decaprenyl diphosphate synthase-like"/>
    <property type="match status" value="1"/>
</dbReference>
<feature type="binding site" evidence="2">
    <location>
        <position position="219"/>
    </location>
    <ligand>
        <name>Mg(2+)</name>
        <dbReference type="ChEBI" id="CHEBI:18420"/>
    </ligand>
</feature>
<dbReference type="RefSeq" id="WP_012993366.1">
    <property type="nucleotide sequence ID" value="NZ_NBZD01000001.1"/>
</dbReference>
<comment type="subunit">
    <text evidence="2">Homodimer.</text>
</comment>
<accession>A0A2J8B4P6</accession>
<feature type="binding site" evidence="2">
    <location>
        <begin position="81"/>
        <end position="83"/>
    </location>
    <ligand>
        <name>substrate</name>
    </ligand>
</feature>
<dbReference type="FunFam" id="3.40.1180.10:FF:000001">
    <property type="entry name" value="(2E,6E)-farnesyl-diphosphate-specific ditrans,polycis-undecaprenyl-diphosphate synthase"/>
    <property type="match status" value="1"/>
</dbReference>
<feature type="binding site" evidence="2">
    <location>
        <position position="200"/>
    </location>
    <ligand>
        <name>substrate</name>
    </ligand>
</feature>
<evidence type="ECO:0000256" key="1">
    <source>
        <dbReference type="ARBA" id="ARBA00022679"/>
    </source>
</evidence>
<dbReference type="AlphaFoldDB" id="A0A2J8B4P6"/>
<feature type="binding site" evidence="2">
    <location>
        <position position="85"/>
    </location>
    <ligand>
        <name>substrate</name>
    </ligand>
</feature>
<dbReference type="PROSITE" id="PS01066">
    <property type="entry name" value="UPP_SYNTHASE"/>
    <property type="match status" value="1"/>
</dbReference>
<name>A0A2J8B4P6_9FIRM</name>
<feature type="active site" description="Proton acceptor" evidence="2">
    <location>
        <position position="84"/>
    </location>
</feature>
<keyword evidence="2" id="KW-0460">Magnesium</keyword>
<dbReference type="OMA" id="FDRRDLW"/>
<feature type="binding site" evidence="2">
    <location>
        <position position="53"/>
    </location>
    <ligand>
        <name>substrate</name>
    </ligand>
</feature>
<feature type="binding site" evidence="2">
    <location>
        <position position="41"/>
    </location>
    <ligand>
        <name>substrate</name>
    </ligand>
</feature>
<dbReference type="GO" id="GO:0000287">
    <property type="term" value="F:magnesium ion binding"/>
    <property type="evidence" value="ECO:0007669"/>
    <property type="project" value="UniProtKB-UniRule"/>
</dbReference>
<dbReference type="EMBL" id="NBZD01000001">
    <property type="protein sequence ID" value="PNH19732.1"/>
    <property type="molecule type" value="Genomic_DNA"/>
</dbReference>
<keyword evidence="1 2" id="KW-0808">Transferase</keyword>
<feature type="binding site" evidence="2">
    <location>
        <begin position="37"/>
        <end position="40"/>
    </location>
    <ligand>
        <name>substrate</name>
    </ligand>
</feature>
<dbReference type="Proteomes" id="UP000236394">
    <property type="component" value="Unassembled WGS sequence"/>
</dbReference>
<comment type="similarity">
    <text evidence="2">Belongs to the UPP synthase family.</text>
</comment>
<dbReference type="GO" id="GO:0016094">
    <property type="term" value="P:polyprenol biosynthetic process"/>
    <property type="evidence" value="ECO:0007669"/>
    <property type="project" value="TreeGrafter"/>
</dbReference>
<comment type="function">
    <text evidence="2">Catalyzes the condensation of isopentenyl diphosphate (IPP) with allylic pyrophosphates generating different type of terpenoids.</text>
</comment>
<dbReference type="GO" id="GO:0045547">
    <property type="term" value="F:ditrans,polycis-polyprenyl diphosphate synthase [(2E,6E)-farnesyl diphosphate specific] activity"/>
    <property type="evidence" value="ECO:0007669"/>
    <property type="project" value="TreeGrafter"/>
</dbReference>
<comment type="cofactor">
    <cofactor evidence="2">
        <name>Mg(2+)</name>
        <dbReference type="ChEBI" id="CHEBI:18420"/>
    </cofactor>
    <text evidence="2">Binds 2 magnesium ions per subunit.</text>
</comment>
<dbReference type="InterPro" id="IPR018520">
    <property type="entry name" value="UPP_synth-like_CS"/>
</dbReference>
<evidence type="ECO:0000256" key="2">
    <source>
        <dbReference type="HAMAP-Rule" id="MF_01139"/>
    </source>
</evidence>
<gene>
    <name evidence="3" type="ORF">B7R76_02295</name>
</gene>
<feature type="binding site" evidence="2">
    <location>
        <position position="49"/>
    </location>
    <ligand>
        <name>substrate</name>
    </ligand>
</feature>
<dbReference type="NCBIfam" id="TIGR00055">
    <property type="entry name" value="uppS"/>
    <property type="match status" value="1"/>
</dbReference>
<keyword evidence="2" id="KW-0479">Metal-binding</keyword>
<evidence type="ECO:0000313" key="4">
    <source>
        <dbReference type="Proteomes" id="UP000236394"/>
    </source>
</evidence>